<comment type="caution">
    <text evidence="1">The sequence shown here is derived from an EMBL/GenBank/DDBJ whole genome shotgun (WGS) entry which is preliminary data.</text>
</comment>
<evidence type="ECO:0000313" key="1">
    <source>
        <dbReference type="EMBL" id="CAA2990164.1"/>
    </source>
</evidence>
<sequence length="72" mass="8509">GRFVVFTVAVAIVVWRRLRLQITMFGGYSWYFSASVGFESTSWWLWEGNISTFFRLFLVKEDVATFTVVDWQ</sequence>
<gene>
    <name evidence="1" type="ORF">OLEA9_A037192</name>
</gene>
<dbReference type="Gramene" id="OE9A037192T1">
    <property type="protein sequence ID" value="OE9A037192C1"/>
    <property type="gene ID" value="OE9A037192"/>
</dbReference>
<dbReference type="EMBL" id="CACTIH010004213">
    <property type="protein sequence ID" value="CAA2990164.1"/>
    <property type="molecule type" value="Genomic_DNA"/>
</dbReference>
<evidence type="ECO:0000313" key="2">
    <source>
        <dbReference type="Proteomes" id="UP000594638"/>
    </source>
</evidence>
<name>A0A8S0SFE8_OLEEU</name>
<accession>A0A8S0SFE8</accession>
<protein>
    <submittedName>
        <fullName evidence="1">Uncharacterized protein</fullName>
    </submittedName>
</protein>
<reference evidence="1 2" key="1">
    <citation type="submission" date="2019-12" db="EMBL/GenBank/DDBJ databases">
        <authorList>
            <person name="Alioto T."/>
            <person name="Alioto T."/>
            <person name="Gomez Garrido J."/>
        </authorList>
    </citation>
    <scope>NUCLEOTIDE SEQUENCE [LARGE SCALE GENOMIC DNA]</scope>
</reference>
<dbReference type="Proteomes" id="UP000594638">
    <property type="component" value="Unassembled WGS sequence"/>
</dbReference>
<keyword evidence="2" id="KW-1185">Reference proteome</keyword>
<proteinExistence type="predicted"/>
<dbReference type="AlphaFoldDB" id="A0A8S0SFE8"/>
<organism evidence="1 2">
    <name type="scientific">Olea europaea subsp. europaea</name>
    <dbReference type="NCBI Taxonomy" id="158383"/>
    <lineage>
        <taxon>Eukaryota</taxon>
        <taxon>Viridiplantae</taxon>
        <taxon>Streptophyta</taxon>
        <taxon>Embryophyta</taxon>
        <taxon>Tracheophyta</taxon>
        <taxon>Spermatophyta</taxon>
        <taxon>Magnoliopsida</taxon>
        <taxon>eudicotyledons</taxon>
        <taxon>Gunneridae</taxon>
        <taxon>Pentapetalae</taxon>
        <taxon>asterids</taxon>
        <taxon>lamiids</taxon>
        <taxon>Lamiales</taxon>
        <taxon>Oleaceae</taxon>
        <taxon>Oleeae</taxon>
        <taxon>Olea</taxon>
    </lineage>
</organism>
<feature type="non-terminal residue" evidence="1">
    <location>
        <position position="1"/>
    </location>
</feature>